<dbReference type="PANTHER" id="PTHR12821:SF0">
    <property type="entry name" value="BYSTIN"/>
    <property type="match status" value="1"/>
</dbReference>
<comment type="caution">
    <text evidence="3">The sequence shown here is derived from an EMBL/GenBank/DDBJ whole genome shotgun (WGS) entry which is preliminary data.</text>
</comment>
<accession>A0A2T0FMF5</accession>
<evidence type="ECO:0000256" key="1">
    <source>
        <dbReference type="ARBA" id="ARBA00007114"/>
    </source>
</evidence>
<proteinExistence type="inferred from homology"/>
<dbReference type="OrthoDB" id="2192561at2759"/>
<reference evidence="3 4" key="1">
    <citation type="submission" date="2017-04" db="EMBL/GenBank/DDBJ databases">
        <title>Genome sequencing of [Candida] sorbophila.</title>
        <authorList>
            <person name="Ahn J.O."/>
        </authorList>
    </citation>
    <scope>NUCLEOTIDE SEQUENCE [LARGE SCALE GENOMIC DNA]</scope>
    <source>
        <strain evidence="3 4">DS02</strain>
    </source>
</reference>
<dbReference type="STRING" id="45607.A0A2T0FMF5"/>
<evidence type="ECO:0000313" key="4">
    <source>
        <dbReference type="Proteomes" id="UP000238350"/>
    </source>
</evidence>
<dbReference type="Pfam" id="PF05291">
    <property type="entry name" value="Bystin"/>
    <property type="match status" value="1"/>
</dbReference>
<name>A0A2T0FMF5_9ASCO</name>
<dbReference type="RefSeq" id="XP_024666104.1">
    <property type="nucleotide sequence ID" value="XM_024810336.1"/>
</dbReference>
<dbReference type="GeneID" id="36517527"/>
<dbReference type="GO" id="GO:0005737">
    <property type="term" value="C:cytoplasm"/>
    <property type="evidence" value="ECO:0007669"/>
    <property type="project" value="TreeGrafter"/>
</dbReference>
<feature type="compositionally biased region" description="Basic residues" evidence="2">
    <location>
        <begin position="1"/>
        <end position="11"/>
    </location>
</feature>
<gene>
    <name evidence="3" type="ORF">B9G98_03779</name>
</gene>
<dbReference type="Proteomes" id="UP000238350">
    <property type="component" value="Unassembled WGS sequence"/>
</dbReference>
<dbReference type="GO" id="GO:0005730">
    <property type="term" value="C:nucleolus"/>
    <property type="evidence" value="ECO:0007669"/>
    <property type="project" value="TreeGrafter"/>
</dbReference>
<organism evidence="3 4">
    <name type="scientific">Wickerhamiella sorbophila</name>
    <dbReference type="NCBI Taxonomy" id="45607"/>
    <lineage>
        <taxon>Eukaryota</taxon>
        <taxon>Fungi</taxon>
        <taxon>Dikarya</taxon>
        <taxon>Ascomycota</taxon>
        <taxon>Saccharomycotina</taxon>
        <taxon>Dipodascomycetes</taxon>
        <taxon>Dipodascales</taxon>
        <taxon>Trichomonascaceae</taxon>
        <taxon>Wickerhamiella</taxon>
    </lineage>
</organism>
<dbReference type="InterPro" id="IPR007955">
    <property type="entry name" value="Bystin"/>
</dbReference>
<dbReference type="GO" id="GO:0006364">
    <property type="term" value="P:rRNA processing"/>
    <property type="evidence" value="ECO:0007669"/>
    <property type="project" value="TreeGrafter"/>
</dbReference>
<protein>
    <submittedName>
        <fullName evidence="3">Essential nuclear protein 1</fullName>
    </submittedName>
</protein>
<evidence type="ECO:0000313" key="3">
    <source>
        <dbReference type="EMBL" id="PRT56159.1"/>
    </source>
</evidence>
<sequence>MPKAKVLKKQRHDPLHVDIEEGSGHLRKTARNKRDNRAVDAEDEDNEEAYINSKTTRKILDLARDQQNEIEEEENESTKLARSVFASDYRQTEGDENTWEDESEEDEDADYEEYEEFEEFEVDAEEESIFQRYVDEQNGGEPINLADKILAKVHEFEMKQQGLQPEPQAGVMLPPKVIQVYTQVGELLSRFRSGRLPRAFKIIPTLKNWRDILYVTQPETWSNQAIYEGTKLFVSNLQSNQAQAYVNEILLERFRDQVASDKTVNYHVYRSLKKSLYKPAAFFKGFLFPLVESGTCTLREAIIASSVVARVSVPALHSAAALLHLAEMDYSGPNSLFIKVLLDKKYALPYKVVDAMVFHFVRFRDNENALPVIWHQSLLTFAQRYKNDITDDQRDALIAVVRLQSHPSISPEIRRELLAGHPRESEMKE</sequence>
<dbReference type="GO" id="GO:0030688">
    <property type="term" value="C:preribosome, small subunit precursor"/>
    <property type="evidence" value="ECO:0007669"/>
    <property type="project" value="TreeGrafter"/>
</dbReference>
<evidence type="ECO:0000256" key="2">
    <source>
        <dbReference type="SAM" id="MobiDB-lite"/>
    </source>
</evidence>
<feature type="compositionally biased region" description="Acidic residues" evidence="2">
    <location>
        <begin position="94"/>
        <end position="107"/>
    </location>
</feature>
<comment type="similarity">
    <text evidence="1">Belongs to the bystin family.</text>
</comment>
<feature type="region of interest" description="Disordered" evidence="2">
    <location>
        <begin position="66"/>
        <end position="107"/>
    </location>
</feature>
<dbReference type="PANTHER" id="PTHR12821">
    <property type="entry name" value="BYSTIN"/>
    <property type="match status" value="1"/>
</dbReference>
<dbReference type="AlphaFoldDB" id="A0A2T0FMF5"/>
<dbReference type="GO" id="GO:0030515">
    <property type="term" value="F:snoRNA binding"/>
    <property type="evidence" value="ECO:0007669"/>
    <property type="project" value="TreeGrafter"/>
</dbReference>
<feature type="region of interest" description="Disordered" evidence="2">
    <location>
        <begin position="1"/>
        <end position="48"/>
    </location>
</feature>
<feature type="compositionally biased region" description="Basic and acidic residues" evidence="2">
    <location>
        <begin position="12"/>
        <end position="24"/>
    </location>
</feature>
<dbReference type="EMBL" id="NDIQ01000022">
    <property type="protein sequence ID" value="PRT56159.1"/>
    <property type="molecule type" value="Genomic_DNA"/>
</dbReference>
<keyword evidence="4" id="KW-1185">Reference proteome</keyword>